<keyword evidence="1" id="KW-0812">Transmembrane</keyword>
<proteinExistence type="predicted"/>
<feature type="transmembrane region" description="Helical" evidence="1">
    <location>
        <begin position="72"/>
        <end position="95"/>
    </location>
</feature>
<organism evidence="2">
    <name type="scientific">Setaria italica</name>
    <name type="common">Foxtail millet</name>
    <name type="synonym">Panicum italicum</name>
    <dbReference type="NCBI Taxonomy" id="4555"/>
    <lineage>
        <taxon>Eukaryota</taxon>
        <taxon>Viridiplantae</taxon>
        <taxon>Streptophyta</taxon>
        <taxon>Embryophyta</taxon>
        <taxon>Tracheophyta</taxon>
        <taxon>Spermatophyta</taxon>
        <taxon>Magnoliopsida</taxon>
        <taxon>Liliopsida</taxon>
        <taxon>Poales</taxon>
        <taxon>Poaceae</taxon>
        <taxon>PACMAD clade</taxon>
        <taxon>Panicoideae</taxon>
        <taxon>Panicodae</taxon>
        <taxon>Paniceae</taxon>
        <taxon>Cenchrinae</taxon>
        <taxon>Setaria</taxon>
    </lineage>
</organism>
<feature type="transmembrane region" description="Helical" evidence="1">
    <location>
        <begin position="38"/>
        <end position="60"/>
    </location>
</feature>
<keyword evidence="4" id="KW-1185">Reference proteome</keyword>
<evidence type="ECO:0000313" key="2">
    <source>
        <dbReference type="EMBL" id="RCV24633.1"/>
    </source>
</evidence>
<dbReference type="HOGENOM" id="CLU_145726_0_0_1"/>
<dbReference type="EMBL" id="CM003532">
    <property type="protein sequence ID" value="RCV24633.1"/>
    <property type="molecule type" value="Genomic_DNA"/>
</dbReference>
<dbReference type="PANTHER" id="PTHR33530:SF15">
    <property type="entry name" value="OS01G0147100 PROTEIN"/>
    <property type="match status" value="1"/>
</dbReference>
<feature type="transmembrane region" description="Helical" evidence="1">
    <location>
        <begin position="107"/>
        <end position="132"/>
    </location>
</feature>
<protein>
    <submittedName>
        <fullName evidence="2 3">Uncharacterized protein</fullName>
    </submittedName>
</protein>
<dbReference type="Pfam" id="PF12442">
    <property type="entry name" value="DUF3681"/>
    <property type="match status" value="1"/>
</dbReference>
<dbReference type="EMBL" id="AGNK02002863">
    <property type="status" value="NOT_ANNOTATED_CDS"/>
    <property type="molecule type" value="Genomic_DNA"/>
</dbReference>
<dbReference type="Gramene" id="KQL04381">
    <property type="protein sequence ID" value="KQL04381"/>
    <property type="gene ID" value="SETIT_004310mg"/>
</dbReference>
<dbReference type="Proteomes" id="UP000004995">
    <property type="component" value="Unassembled WGS sequence"/>
</dbReference>
<sequence length="135" mass="14421">MPTFELDNSNNGAAAIDINTTELFTEDARSELVTSSQLARSLFSVGFITLVMDVATALYRPPRGVVFQGHRMAYYLTLAGIFAAGLAEVSTAFWLSCSGQEHGRRRAFARAVLYASVAPVVVIFALGGSAVVTNV</sequence>
<dbReference type="OrthoDB" id="685622at2759"/>
<dbReference type="EnsemblPlants" id="KQL04381">
    <property type="protein sequence ID" value="KQL04381"/>
    <property type="gene ID" value="SETIT_004310mg"/>
</dbReference>
<dbReference type="eggNOG" id="ENOG502R5GK">
    <property type="taxonomic scope" value="Eukaryota"/>
</dbReference>
<reference evidence="3" key="3">
    <citation type="submission" date="2018-08" db="UniProtKB">
        <authorList>
            <consortium name="EnsemblPlants"/>
        </authorList>
    </citation>
    <scope>IDENTIFICATION</scope>
    <source>
        <strain evidence="3">Yugu1</strain>
    </source>
</reference>
<dbReference type="AlphaFoldDB" id="K3XQX1"/>
<accession>K3XQX1</accession>
<dbReference type="FunCoup" id="K3XQX1">
    <property type="interactions" value="647"/>
</dbReference>
<reference evidence="2" key="2">
    <citation type="submission" date="2015-07" db="EMBL/GenBank/DDBJ databases">
        <authorList>
            <person name="Noorani M."/>
        </authorList>
    </citation>
    <scope>NUCLEOTIDE SEQUENCE</scope>
    <source>
        <strain evidence="2">Yugu1</strain>
    </source>
</reference>
<dbReference type="PANTHER" id="PTHR33530">
    <property type="entry name" value="OS01G0147100 PROTEIN"/>
    <property type="match status" value="1"/>
</dbReference>
<dbReference type="OMA" id="QHHALAY"/>
<gene>
    <name evidence="2" type="ORF">SETIT_5G101500v2</name>
</gene>
<keyword evidence="1" id="KW-1133">Transmembrane helix</keyword>
<evidence type="ECO:0000313" key="3">
    <source>
        <dbReference type="EnsemblPlants" id="KQL04381"/>
    </source>
</evidence>
<reference evidence="2 4" key="1">
    <citation type="journal article" date="2012" name="Nat. Biotechnol.">
        <title>Reference genome sequence of the model plant Setaria.</title>
        <authorList>
            <person name="Bennetzen J.L."/>
            <person name="Schmutz J."/>
            <person name="Wang H."/>
            <person name="Percifield R."/>
            <person name="Hawkins J."/>
            <person name="Pontaroli A.C."/>
            <person name="Estep M."/>
            <person name="Feng L."/>
            <person name="Vaughn J.N."/>
            <person name="Grimwood J."/>
            <person name="Jenkins J."/>
            <person name="Barry K."/>
            <person name="Lindquist E."/>
            <person name="Hellsten U."/>
            <person name="Deshpande S."/>
            <person name="Wang X."/>
            <person name="Wu X."/>
            <person name="Mitros T."/>
            <person name="Triplett J."/>
            <person name="Yang X."/>
            <person name="Ye C.Y."/>
            <person name="Mauro-Herrera M."/>
            <person name="Wang L."/>
            <person name="Li P."/>
            <person name="Sharma M."/>
            <person name="Sharma R."/>
            <person name="Ronald P.C."/>
            <person name="Panaud O."/>
            <person name="Kellogg E.A."/>
            <person name="Brutnell T.P."/>
            <person name="Doust A.N."/>
            <person name="Tuskan G.A."/>
            <person name="Rokhsar D."/>
            <person name="Devos K.M."/>
        </authorList>
    </citation>
    <scope>NUCLEOTIDE SEQUENCE [LARGE SCALE GENOMIC DNA]</scope>
    <source>
        <strain evidence="4">cv. Yugu1</strain>
        <strain evidence="2">Yugu1</strain>
    </source>
</reference>
<keyword evidence="1" id="KW-0472">Membrane</keyword>
<evidence type="ECO:0000313" key="4">
    <source>
        <dbReference type="Proteomes" id="UP000004995"/>
    </source>
</evidence>
<evidence type="ECO:0000256" key="1">
    <source>
        <dbReference type="SAM" id="Phobius"/>
    </source>
</evidence>
<dbReference type="InterPro" id="IPR022149">
    <property type="entry name" value="DUF3681"/>
</dbReference>
<name>K3XQX1_SETIT</name>